<proteinExistence type="predicted"/>
<dbReference type="Proteomes" id="UP000070458">
    <property type="component" value="Unassembled WGS sequence"/>
</dbReference>
<reference evidence="1 2" key="1">
    <citation type="submission" date="2016-01" db="EMBL/GenBank/DDBJ databases">
        <title>Highly variable Streptococcus oralis are common among viridans streptococci isolated from primates.</title>
        <authorList>
            <person name="Denapaite D."/>
            <person name="Rieger M."/>
            <person name="Koendgen S."/>
            <person name="Brueckner R."/>
            <person name="Ochigava I."/>
            <person name="Kappeler P."/>
            <person name="Maetz-Rensing K."/>
            <person name="Leendertz F."/>
            <person name="Hakenbeck R."/>
        </authorList>
    </citation>
    <scope>NUCLEOTIDE SEQUENCE [LARGE SCALE GENOMIC DNA]</scope>
    <source>
        <strain evidence="1 2">DD26</strain>
    </source>
</reference>
<dbReference type="PATRIC" id="fig|28037.233.peg.2178"/>
<dbReference type="EMBL" id="LQOD01000426">
    <property type="protein sequence ID" value="KXT90937.1"/>
    <property type="molecule type" value="Genomic_DNA"/>
</dbReference>
<accession>A0A139PKU1</accession>
<dbReference type="AlphaFoldDB" id="A0A139PKU1"/>
<name>A0A139PKU1_STRMT</name>
<comment type="caution">
    <text evidence="1">The sequence shown here is derived from an EMBL/GenBank/DDBJ whole genome shotgun (WGS) entry which is preliminary data.</text>
</comment>
<sequence>MLWCQDFVVLNRHTFTDITFHTRKSKTYLVGKQFTNRTNTTVSKVVDIIYTAKSFSQVEEVAHLSKDICRSDDTNLVIWISITNDGYNTVWISWSNNLEFLKNNWLSHNGCIIRNVNNLVQVAIQMAFNAFNHTTSHDCTSFYQDFSCFRVYQWLSNGLIEQTCFNIEFFIDLVTTNGC</sequence>
<evidence type="ECO:0000313" key="1">
    <source>
        <dbReference type="EMBL" id="KXT90937.1"/>
    </source>
</evidence>
<gene>
    <name evidence="1" type="ORF">SMIDD26_01849</name>
</gene>
<protein>
    <submittedName>
        <fullName evidence="1">Uncharacterized protein</fullName>
    </submittedName>
</protein>
<evidence type="ECO:0000313" key="2">
    <source>
        <dbReference type="Proteomes" id="UP000070458"/>
    </source>
</evidence>
<organism evidence="1 2">
    <name type="scientific">Streptococcus mitis</name>
    <dbReference type="NCBI Taxonomy" id="28037"/>
    <lineage>
        <taxon>Bacteria</taxon>
        <taxon>Bacillati</taxon>
        <taxon>Bacillota</taxon>
        <taxon>Bacilli</taxon>
        <taxon>Lactobacillales</taxon>
        <taxon>Streptococcaceae</taxon>
        <taxon>Streptococcus</taxon>
        <taxon>Streptococcus mitis group</taxon>
    </lineage>
</organism>